<organism evidence="1 2">
    <name type="scientific">Wickerhamomyces mucosus</name>
    <dbReference type="NCBI Taxonomy" id="1378264"/>
    <lineage>
        <taxon>Eukaryota</taxon>
        <taxon>Fungi</taxon>
        <taxon>Dikarya</taxon>
        <taxon>Ascomycota</taxon>
        <taxon>Saccharomycotina</taxon>
        <taxon>Saccharomycetes</taxon>
        <taxon>Phaffomycetales</taxon>
        <taxon>Wickerhamomycetaceae</taxon>
        <taxon>Wickerhamomyces</taxon>
    </lineage>
</organism>
<evidence type="ECO:0000313" key="1">
    <source>
        <dbReference type="EMBL" id="KAH3679303.1"/>
    </source>
</evidence>
<protein>
    <submittedName>
        <fullName evidence="1">Uncharacterized protein</fullName>
    </submittedName>
</protein>
<reference evidence="1" key="1">
    <citation type="journal article" date="2021" name="Open Biol.">
        <title>Shared evolutionary footprints suggest mitochondrial oxidative damage underlies multiple complex I losses in fungi.</title>
        <authorList>
            <person name="Schikora-Tamarit M.A."/>
            <person name="Marcet-Houben M."/>
            <person name="Nosek J."/>
            <person name="Gabaldon T."/>
        </authorList>
    </citation>
    <scope>NUCLEOTIDE SEQUENCE</scope>
    <source>
        <strain evidence="1">CBS6341</strain>
    </source>
</reference>
<accession>A0A9P8PVQ6</accession>
<gene>
    <name evidence="1" type="ORF">WICMUC_001127</name>
</gene>
<dbReference type="AlphaFoldDB" id="A0A9P8PVQ6"/>
<dbReference type="OrthoDB" id="10504933at2759"/>
<dbReference type="Proteomes" id="UP000769528">
    <property type="component" value="Unassembled WGS sequence"/>
</dbReference>
<keyword evidence="2" id="KW-1185">Reference proteome</keyword>
<dbReference type="EMBL" id="JAEUBF010000325">
    <property type="protein sequence ID" value="KAH3679303.1"/>
    <property type="molecule type" value="Genomic_DNA"/>
</dbReference>
<proteinExistence type="predicted"/>
<reference evidence="1" key="2">
    <citation type="submission" date="2021-01" db="EMBL/GenBank/DDBJ databases">
        <authorList>
            <person name="Schikora-Tamarit M.A."/>
        </authorList>
    </citation>
    <scope>NUCLEOTIDE SEQUENCE</scope>
    <source>
        <strain evidence="1">CBS6341</strain>
    </source>
</reference>
<evidence type="ECO:0000313" key="2">
    <source>
        <dbReference type="Proteomes" id="UP000769528"/>
    </source>
</evidence>
<comment type="caution">
    <text evidence="1">The sequence shown here is derived from an EMBL/GenBank/DDBJ whole genome shotgun (WGS) entry which is preliminary data.</text>
</comment>
<sequence length="154" mass="16965">MIFEPTSNAPQAYDYNHSRNMIIHELEKKIKIITLSNNNKASTCFISIFLSKLSIKFSASSNFPLDVNILASCNNQSAECGNSALAYNKQSSNFCPGCNNVGSPIPWKAFDSVFIIFADLVLCNDRLDNSDETDDLLLKSGISKSESVNWKGPS</sequence>
<name>A0A9P8PVQ6_9ASCO</name>